<dbReference type="Gene3D" id="1.10.3470.10">
    <property type="entry name" value="ABC transporter involved in vitamin B12 uptake, BtuC"/>
    <property type="match status" value="2"/>
</dbReference>
<evidence type="ECO:0000313" key="9">
    <source>
        <dbReference type="EMBL" id="GAD02821.1"/>
    </source>
</evidence>
<gene>
    <name evidence="9" type="ORF">AALB_2901</name>
</gene>
<dbReference type="Proteomes" id="UP000014461">
    <property type="component" value="Unassembled WGS sequence"/>
</dbReference>
<protein>
    <submittedName>
        <fullName evidence="9">Ferrichrome transport system permease protein FhuB</fullName>
    </submittedName>
</protein>
<dbReference type="PANTHER" id="PTHR30472">
    <property type="entry name" value="FERRIC ENTEROBACTIN TRANSPORT SYSTEM PERMEASE PROTEIN"/>
    <property type="match status" value="1"/>
</dbReference>
<organism evidence="9 10">
    <name type="scientific">Agarivorans albus MKT 106</name>
    <dbReference type="NCBI Taxonomy" id="1331007"/>
    <lineage>
        <taxon>Bacteria</taxon>
        <taxon>Pseudomonadati</taxon>
        <taxon>Pseudomonadota</taxon>
        <taxon>Gammaproteobacteria</taxon>
        <taxon>Alteromonadales</taxon>
        <taxon>Alteromonadaceae</taxon>
        <taxon>Agarivorans</taxon>
    </lineage>
</organism>
<evidence type="ECO:0000256" key="5">
    <source>
        <dbReference type="ARBA" id="ARBA00022692"/>
    </source>
</evidence>
<dbReference type="GO" id="GO:0033214">
    <property type="term" value="P:siderophore-iron import into cell"/>
    <property type="evidence" value="ECO:0007669"/>
    <property type="project" value="TreeGrafter"/>
</dbReference>
<comment type="similarity">
    <text evidence="2">Belongs to the binding-protein-dependent transport system permease family. FecCD subfamily.</text>
</comment>
<dbReference type="PANTHER" id="PTHR30472:SF25">
    <property type="entry name" value="ABC TRANSPORTER PERMEASE PROTEIN MJ0876-RELATED"/>
    <property type="match status" value="1"/>
</dbReference>
<keyword evidence="6 8" id="KW-1133">Transmembrane helix</keyword>
<feature type="transmembrane region" description="Helical" evidence="8">
    <location>
        <begin position="383"/>
        <end position="403"/>
    </location>
</feature>
<dbReference type="InterPro" id="IPR037294">
    <property type="entry name" value="ABC_BtuC-like"/>
</dbReference>
<comment type="subcellular location">
    <subcellularLocation>
        <location evidence="1">Cell membrane</location>
        <topology evidence="1">Multi-pass membrane protein</topology>
    </subcellularLocation>
</comment>
<accession>R9PTQ3</accession>
<feature type="transmembrane region" description="Helical" evidence="8">
    <location>
        <begin position="272"/>
        <end position="294"/>
    </location>
</feature>
<dbReference type="EMBL" id="BARX01000020">
    <property type="protein sequence ID" value="GAD02821.1"/>
    <property type="molecule type" value="Genomic_DNA"/>
</dbReference>
<dbReference type="InterPro" id="IPR000522">
    <property type="entry name" value="ABC_transptr_permease_BtuC"/>
</dbReference>
<dbReference type="GO" id="GO:0022857">
    <property type="term" value="F:transmembrane transporter activity"/>
    <property type="evidence" value="ECO:0007669"/>
    <property type="project" value="InterPro"/>
</dbReference>
<keyword evidence="4" id="KW-1003">Cell membrane</keyword>
<dbReference type="CDD" id="cd06550">
    <property type="entry name" value="TM_ABC_iron-siderophores_like"/>
    <property type="match status" value="1"/>
</dbReference>
<dbReference type="Pfam" id="PF01032">
    <property type="entry name" value="FecCD"/>
    <property type="match status" value="1"/>
</dbReference>
<evidence type="ECO:0000256" key="8">
    <source>
        <dbReference type="SAM" id="Phobius"/>
    </source>
</evidence>
<feature type="transmembrane region" description="Helical" evidence="8">
    <location>
        <begin position="344"/>
        <end position="363"/>
    </location>
</feature>
<evidence type="ECO:0000256" key="2">
    <source>
        <dbReference type="ARBA" id="ARBA00007935"/>
    </source>
</evidence>
<keyword evidence="7 8" id="KW-0472">Membrane</keyword>
<comment type="caution">
    <text evidence="9">The sequence shown here is derived from an EMBL/GenBank/DDBJ whole genome shotgun (WGS) entry which is preliminary data.</text>
</comment>
<dbReference type="AlphaFoldDB" id="R9PTQ3"/>
<reference evidence="9" key="1">
    <citation type="journal article" date="2013" name="Genome Announc.">
        <title>Draft Genome Sequence of Agarivorans albus Strain MKT 106T, an Agarolytic Marine Bacterium.</title>
        <authorList>
            <person name="Yasuike M."/>
            <person name="Nakamura Y."/>
            <person name="Kai W."/>
            <person name="Fujiwara A."/>
            <person name="Fukui Y."/>
            <person name="Satomi M."/>
            <person name="Sano M."/>
        </authorList>
    </citation>
    <scope>NUCLEOTIDE SEQUENCE [LARGE SCALE GENOMIC DNA]</scope>
</reference>
<proteinExistence type="inferred from homology"/>
<dbReference type="STRING" id="1331007.AALB_2901"/>
<dbReference type="RefSeq" id="WP_016402588.1">
    <property type="nucleotide sequence ID" value="NZ_BARX01000020.1"/>
</dbReference>
<keyword evidence="3" id="KW-0813">Transport</keyword>
<feature type="transmembrane region" description="Helical" evidence="8">
    <location>
        <begin position="81"/>
        <end position="105"/>
    </location>
</feature>
<feature type="transmembrane region" description="Helical" evidence="8">
    <location>
        <begin position="183"/>
        <end position="207"/>
    </location>
</feature>
<evidence type="ECO:0000256" key="1">
    <source>
        <dbReference type="ARBA" id="ARBA00004651"/>
    </source>
</evidence>
<feature type="transmembrane region" description="Helical" evidence="8">
    <location>
        <begin position="47"/>
        <end position="69"/>
    </location>
</feature>
<name>R9PTQ3_AGAAL</name>
<keyword evidence="10" id="KW-1185">Reference proteome</keyword>
<feature type="transmembrane region" description="Helical" evidence="8">
    <location>
        <begin position="219"/>
        <end position="237"/>
    </location>
</feature>
<evidence type="ECO:0000256" key="6">
    <source>
        <dbReference type="ARBA" id="ARBA00022989"/>
    </source>
</evidence>
<feature type="transmembrane region" description="Helical" evidence="8">
    <location>
        <begin position="243"/>
        <end position="260"/>
    </location>
</feature>
<evidence type="ECO:0000256" key="3">
    <source>
        <dbReference type="ARBA" id="ARBA00022448"/>
    </source>
</evidence>
<dbReference type="GO" id="GO:0005886">
    <property type="term" value="C:plasma membrane"/>
    <property type="evidence" value="ECO:0007669"/>
    <property type="project" value="UniProtKB-SubCell"/>
</dbReference>
<keyword evidence="5 8" id="KW-0812">Transmembrane</keyword>
<dbReference type="SUPFAM" id="SSF81345">
    <property type="entry name" value="ABC transporter involved in vitamin B12 uptake, BtuC"/>
    <property type="match status" value="2"/>
</dbReference>
<feature type="transmembrane region" description="Helical" evidence="8">
    <location>
        <begin position="300"/>
        <end position="323"/>
    </location>
</feature>
<evidence type="ECO:0000256" key="4">
    <source>
        <dbReference type="ARBA" id="ARBA00022475"/>
    </source>
</evidence>
<evidence type="ECO:0000313" key="10">
    <source>
        <dbReference type="Proteomes" id="UP000014461"/>
    </source>
</evidence>
<feature type="transmembrane region" description="Helical" evidence="8">
    <location>
        <begin position="140"/>
        <end position="163"/>
    </location>
</feature>
<sequence length="408" mass="43697">MIKAYSISLGALLLGLVLSLVFGSDLAFQRQWQLISGVEPEQFIDFAYLYSLLPRMTMALMVGASLGLVGSLMQQLTQNPLLSPLTMGTSSGAWLALVMLNLWVPLDIADLSAAAAMIGAMFAMFLVIAIVGIRNLSGLPVVLAGMAVNIVLGAVATAIILLNEQFASNLFIWGAGDLEQNDWFWPLWLAPRLLPAILIFLLAPRVLSLLKLGQQGAAARGLNVVPMFLLLSVVGVWLVAASITAVGVISFVGLISPNIARRVGARTTSNELWLSCIIGALLLVFTDLLANALSEQIGDVVHSGIAAALVGAPILIVLCQRQLRAQDQLSLSLPQSRLRWRNRYYGLAAFIIALIALLSLLGQHNAGSWSLAIPDAFNWLLRWPRWLTAVSAGAALAVAGCVLQRLSF</sequence>
<evidence type="ECO:0000256" key="7">
    <source>
        <dbReference type="ARBA" id="ARBA00023136"/>
    </source>
</evidence>
<feature type="transmembrane region" description="Helical" evidence="8">
    <location>
        <begin position="111"/>
        <end position="133"/>
    </location>
</feature>